<keyword evidence="3" id="KW-1185">Reference proteome</keyword>
<dbReference type="Proteomes" id="UP000635606">
    <property type="component" value="Unassembled WGS sequence"/>
</dbReference>
<protein>
    <submittedName>
        <fullName evidence="2">Uncharacterized protein</fullName>
    </submittedName>
</protein>
<name>A0A8J4A4F3_9ACTN</name>
<evidence type="ECO:0000256" key="1">
    <source>
        <dbReference type="SAM" id="Phobius"/>
    </source>
</evidence>
<evidence type="ECO:0000313" key="2">
    <source>
        <dbReference type="EMBL" id="GIJ72546.1"/>
    </source>
</evidence>
<keyword evidence="1" id="KW-1133">Transmembrane helix</keyword>
<reference evidence="2" key="1">
    <citation type="submission" date="2021-01" db="EMBL/GenBank/DDBJ databases">
        <title>Whole genome shotgun sequence of Virgisporangium ochraceum NBRC 16418.</title>
        <authorList>
            <person name="Komaki H."/>
            <person name="Tamura T."/>
        </authorList>
    </citation>
    <scope>NUCLEOTIDE SEQUENCE</scope>
    <source>
        <strain evidence="2">NBRC 16418</strain>
    </source>
</reference>
<feature type="transmembrane region" description="Helical" evidence="1">
    <location>
        <begin position="40"/>
        <end position="60"/>
    </location>
</feature>
<keyword evidence="1" id="KW-0812">Transmembrane</keyword>
<dbReference type="EMBL" id="BOPH01000102">
    <property type="protein sequence ID" value="GIJ72546.1"/>
    <property type="molecule type" value="Genomic_DNA"/>
</dbReference>
<keyword evidence="1" id="KW-0472">Membrane</keyword>
<organism evidence="2 3">
    <name type="scientific">Virgisporangium ochraceum</name>
    <dbReference type="NCBI Taxonomy" id="65505"/>
    <lineage>
        <taxon>Bacteria</taxon>
        <taxon>Bacillati</taxon>
        <taxon>Actinomycetota</taxon>
        <taxon>Actinomycetes</taxon>
        <taxon>Micromonosporales</taxon>
        <taxon>Micromonosporaceae</taxon>
        <taxon>Virgisporangium</taxon>
    </lineage>
</organism>
<sequence length="263" mass="27278">MTHPPEGTLMHQLFDEVIGTPPPTAIDSRTLVRRDRRMRATLWSTLGATATAAGLAAVVLTTGAGPAGTPPVGAPPTGTSSTADNRLQLRSATREEAQITAGRLEAALDAAVRAAVPSARWDPQGFDLEVFDEASLLGWTGSAAVANGGVAGSVHVLLHGYPTSLNLDPLTCATLAAVPGRKADGHRGENPASATPCVDARTASGRPVVTYTVDTAIVERVEVRIGLADNRVLTVTSGGDEKTPALTLDQLVRIAQEATDRIR</sequence>
<gene>
    <name evidence="2" type="ORF">Voc01_074630</name>
</gene>
<dbReference type="AlphaFoldDB" id="A0A8J4A4F3"/>
<evidence type="ECO:0000313" key="3">
    <source>
        <dbReference type="Proteomes" id="UP000635606"/>
    </source>
</evidence>
<comment type="caution">
    <text evidence="2">The sequence shown here is derived from an EMBL/GenBank/DDBJ whole genome shotgun (WGS) entry which is preliminary data.</text>
</comment>
<proteinExistence type="predicted"/>
<accession>A0A8J4A4F3</accession>